<feature type="chain" id="PRO_5046840164" evidence="1">
    <location>
        <begin position="30"/>
        <end position="229"/>
    </location>
</feature>
<dbReference type="EMBL" id="CP101397">
    <property type="protein sequence ID" value="UTR77121.1"/>
    <property type="molecule type" value="Genomic_DNA"/>
</dbReference>
<evidence type="ECO:0000256" key="1">
    <source>
        <dbReference type="SAM" id="SignalP"/>
    </source>
</evidence>
<dbReference type="Proteomes" id="UP001058236">
    <property type="component" value="Chromosome"/>
</dbReference>
<keyword evidence="1" id="KW-0732">Signal</keyword>
<sequence>MGSTWKTGGFAALALIAVVGCGPATSAAAKPMTPAGELQSRWWTWAASEPEKTNPVADEDGSSCARNQPGDVWFLAGTFGGSVKRACTVPEGRPLVFPVVNSFGDGLDCLEFMEDAEGTAILDGQPIESEVYTGDTITVEALDGNAVTGEREHFTTTGCGLWVRMPAPGLGGHILQISGRSGDLSVDVEYRLTVEERPKDSDGRLTDQAQALIGTPTDAVLAAVRTGLL</sequence>
<keyword evidence="3" id="KW-1185">Reference proteome</keyword>
<dbReference type="PROSITE" id="PS51257">
    <property type="entry name" value="PROKAR_LIPOPROTEIN"/>
    <property type="match status" value="1"/>
</dbReference>
<evidence type="ECO:0000313" key="2">
    <source>
        <dbReference type="EMBL" id="UTR77121.1"/>
    </source>
</evidence>
<organism evidence="2 3">
    <name type="scientific">Streptomyces cavourensis</name>
    <dbReference type="NCBI Taxonomy" id="67258"/>
    <lineage>
        <taxon>Bacteria</taxon>
        <taxon>Bacillati</taxon>
        <taxon>Actinomycetota</taxon>
        <taxon>Actinomycetes</taxon>
        <taxon>Kitasatosporales</taxon>
        <taxon>Streptomycetaceae</taxon>
        <taxon>Streptomyces</taxon>
    </lineage>
</organism>
<proteinExistence type="predicted"/>
<feature type="signal peptide" evidence="1">
    <location>
        <begin position="1"/>
        <end position="29"/>
    </location>
</feature>
<accession>A0ABY5F0K4</accession>
<gene>
    <name evidence="2" type="ORF">NLU04_00810</name>
</gene>
<reference evidence="2" key="1">
    <citation type="submission" date="2022-07" db="EMBL/GenBank/DDBJ databases">
        <title>Genomic of Streptomyces cavourensis F2.</title>
        <authorList>
            <person name="Hu S."/>
            <person name="Liang W."/>
        </authorList>
    </citation>
    <scope>NUCLEOTIDE SEQUENCE</scope>
    <source>
        <strain evidence="2">F2</strain>
    </source>
</reference>
<dbReference type="RefSeq" id="WP_254874126.1">
    <property type="nucleotide sequence ID" value="NZ_CP101397.1"/>
</dbReference>
<protein>
    <submittedName>
        <fullName evidence="2">Signal protein</fullName>
    </submittedName>
</protein>
<name>A0ABY5F0K4_9ACTN</name>
<evidence type="ECO:0000313" key="3">
    <source>
        <dbReference type="Proteomes" id="UP001058236"/>
    </source>
</evidence>